<evidence type="ECO:0000256" key="5">
    <source>
        <dbReference type="ARBA" id="ARBA00022792"/>
    </source>
</evidence>
<keyword evidence="5" id="KW-0999">Mitochondrion inner membrane</keyword>
<accession>A0A195BMG8</accession>
<evidence type="ECO:0000256" key="9">
    <source>
        <dbReference type="ARBA" id="ARBA00023136"/>
    </source>
</evidence>
<dbReference type="PANTHER" id="PTHR13313:SF0">
    <property type="entry name" value="CYTOCHROME C OXIDASE SUBUNIT 7C, MITOCHONDRIAL"/>
    <property type="match status" value="1"/>
</dbReference>
<dbReference type="STRING" id="520822.A0A195BMG8"/>
<dbReference type="EMBL" id="KQ976444">
    <property type="protein sequence ID" value="KYM86209.1"/>
    <property type="molecule type" value="Genomic_DNA"/>
</dbReference>
<dbReference type="OrthoDB" id="9974841at2759"/>
<evidence type="ECO:0000256" key="8">
    <source>
        <dbReference type="ARBA" id="ARBA00023128"/>
    </source>
</evidence>
<comment type="similarity">
    <text evidence="3">Belongs to the cytochrome c oxidase VIIc family.</text>
</comment>
<evidence type="ECO:0000256" key="4">
    <source>
        <dbReference type="ARBA" id="ARBA00022692"/>
    </source>
</evidence>
<sequence>MINSANSIAHQVRRFTTSAIRRSMHHNPYDGVPGYNMPFSLQNRHFLLLGFMVFLGIPFSLPLFMVRYQLKK</sequence>
<dbReference type="Proteomes" id="UP000078540">
    <property type="component" value="Unassembled WGS sequence"/>
</dbReference>
<dbReference type="InterPro" id="IPR004202">
    <property type="entry name" value="COX7C/Cox8"/>
</dbReference>
<comment type="subcellular location">
    <subcellularLocation>
        <location evidence="1">Mitochondrion inner membrane</location>
        <topology evidence="1">Single-pass membrane protein</topology>
    </subcellularLocation>
</comment>
<dbReference type="GO" id="GO:0006123">
    <property type="term" value="P:mitochondrial electron transport, cytochrome c to oxygen"/>
    <property type="evidence" value="ECO:0007669"/>
    <property type="project" value="InterPro"/>
</dbReference>
<evidence type="ECO:0000256" key="6">
    <source>
        <dbReference type="ARBA" id="ARBA00022946"/>
    </source>
</evidence>
<dbReference type="InterPro" id="IPR036636">
    <property type="entry name" value="COX7C/Cox8_sf"/>
</dbReference>
<dbReference type="AlphaFoldDB" id="A0A195BMG8"/>
<keyword evidence="6" id="KW-0809">Transit peptide</keyword>
<comment type="pathway">
    <text evidence="2">Energy metabolism; oxidative phosphorylation.</text>
</comment>
<dbReference type="SUPFAM" id="SSF81427">
    <property type="entry name" value="Mitochondrial cytochrome c oxidase subunit VIIc (aka VIIIa)"/>
    <property type="match status" value="1"/>
</dbReference>
<evidence type="ECO:0000256" key="10">
    <source>
        <dbReference type="SAM" id="Phobius"/>
    </source>
</evidence>
<dbReference type="GO" id="GO:0045277">
    <property type="term" value="C:respiratory chain complex IV"/>
    <property type="evidence" value="ECO:0007669"/>
    <property type="project" value="InterPro"/>
</dbReference>
<keyword evidence="12" id="KW-1185">Reference proteome</keyword>
<gene>
    <name evidence="11" type="ORF">ALC53_04176</name>
</gene>
<evidence type="ECO:0000256" key="2">
    <source>
        <dbReference type="ARBA" id="ARBA00004673"/>
    </source>
</evidence>
<dbReference type="UniPathway" id="UPA00705"/>
<keyword evidence="9 10" id="KW-0472">Membrane</keyword>
<proteinExistence type="inferred from homology"/>
<reference evidence="11 12" key="1">
    <citation type="submission" date="2015-09" db="EMBL/GenBank/DDBJ databases">
        <title>Atta colombica WGS genome.</title>
        <authorList>
            <person name="Nygaard S."/>
            <person name="Hu H."/>
            <person name="Boomsma J."/>
            <person name="Zhang G."/>
        </authorList>
    </citation>
    <scope>NUCLEOTIDE SEQUENCE [LARGE SCALE GENOMIC DNA]</scope>
    <source>
        <strain evidence="11">Treedump-2</strain>
        <tissue evidence="11">Whole body</tissue>
    </source>
</reference>
<evidence type="ECO:0000256" key="1">
    <source>
        <dbReference type="ARBA" id="ARBA00004434"/>
    </source>
</evidence>
<evidence type="ECO:0000256" key="7">
    <source>
        <dbReference type="ARBA" id="ARBA00022989"/>
    </source>
</evidence>
<dbReference type="PANTHER" id="PTHR13313">
    <property type="entry name" value="CYTOCHROME C OXIDASE SUBUNIT VIIC"/>
    <property type="match status" value="1"/>
</dbReference>
<evidence type="ECO:0000313" key="11">
    <source>
        <dbReference type="EMBL" id="KYM86209.1"/>
    </source>
</evidence>
<dbReference type="KEGG" id="acoc:108685050"/>
<feature type="transmembrane region" description="Helical" evidence="10">
    <location>
        <begin position="46"/>
        <end position="66"/>
    </location>
</feature>
<dbReference type="GO" id="GO:0005743">
    <property type="term" value="C:mitochondrial inner membrane"/>
    <property type="evidence" value="ECO:0007669"/>
    <property type="project" value="UniProtKB-SubCell"/>
</dbReference>
<keyword evidence="7 10" id="KW-1133">Transmembrane helix</keyword>
<dbReference type="Pfam" id="PF02935">
    <property type="entry name" value="COX7C"/>
    <property type="match status" value="1"/>
</dbReference>
<dbReference type="Gene3D" id="4.10.49.10">
    <property type="entry name" value="Cytochrome c oxidase subunit VIIc"/>
    <property type="match status" value="1"/>
</dbReference>
<evidence type="ECO:0000256" key="3">
    <source>
        <dbReference type="ARBA" id="ARBA00010514"/>
    </source>
</evidence>
<evidence type="ECO:0000313" key="12">
    <source>
        <dbReference type="Proteomes" id="UP000078540"/>
    </source>
</evidence>
<keyword evidence="4 10" id="KW-0812">Transmembrane</keyword>
<keyword evidence="8" id="KW-0496">Mitochondrion</keyword>
<protein>
    <submittedName>
        <fullName evidence="11">Cytochrome c oxidase subunit 7C, mitochondrial</fullName>
    </submittedName>
</protein>
<name>A0A195BMG8_9HYME</name>
<organism evidence="11 12">
    <name type="scientific">Atta colombica</name>
    <dbReference type="NCBI Taxonomy" id="520822"/>
    <lineage>
        <taxon>Eukaryota</taxon>
        <taxon>Metazoa</taxon>
        <taxon>Ecdysozoa</taxon>
        <taxon>Arthropoda</taxon>
        <taxon>Hexapoda</taxon>
        <taxon>Insecta</taxon>
        <taxon>Pterygota</taxon>
        <taxon>Neoptera</taxon>
        <taxon>Endopterygota</taxon>
        <taxon>Hymenoptera</taxon>
        <taxon>Apocrita</taxon>
        <taxon>Aculeata</taxon>
        <taxon>Formicoidea</taxon>
        <taxon>Formicidae</taxon>
        <taxon>Myrmicinae</taxon>
        <taxon>Atta</taxon>
    </lineage>
</organism>